<dbReference type="RefSeq" id="WP_167186808.1">
    <property type="nucleotide sequence ID" value="NZ_JAAONZ010000008.1"/>
</dbReference>
<dbReference type="EMBL" id="JAAONZ010000008">
    <property type="protein sequence ID" value="NHO66278.1"/>
    <property type="molecule type" value="Genomic_DNA"/>
</dbReference>
<feature type="signal peptide" evidence="10">
    <location>
        <begin position="1"/>
        <end position="27"/>
    </location>
</feature>
<dbReference type="PROSITE" id="PS52016">
    <property type="entry name" value="TONB_DEPENDENT_REC_3"/>
    <property type="match status" value="1"/>
</dbReference>
<comment type="caution">
    <text evidence="13">The sequence shown here is derived from an EMBL/GenBank/DDBJ whole genome shotgun (WGS) entry which is preliminary data.</text>
</comment>
<keyword evidence="14" id="KW-1185">Reference proteome</keyword>
<evidence type="ECO:0000256" key="8">
    <source>
        <dbReference type="PROSITE-ProRule" id="PRU01360"/>
    </source>
</evidence>
<dbReference type="InterPro" id="IPR039426">
    <property type="entry name" value="TonB-dep_rcpt-like"/>
</dbReference>
<dbReference type="SUPFAM" id="SSF56935">
    <property type="entry name" value="Porins"/>
    <property type="match status" value="1"/>
</dbReference>
<dbReference type="InterPro" id="IPR000531">
    <property type="entry name" value="Beta-barrel_TonB"/>
</dbReference>
<evidence type="ECO:0000256" key="10">
    <source>
        <dbReference type="SAM" id="SignalP"/>
    </source>
</evidence>
<evidence type="ECO:0000313" key="14">
    <source>
        <dbReference type="Proteomes" id="UP000787472"/>
    </source>
</evidence>
<dbReference type="GO" id="GO:0044718">
    <property type="term" value="P:siderophore transmembrane transport"/>
    <property type="evidence" value="ECO:0007669"/>
    <property type="project" value="TreeGrafter"/>
</dbReference>
<keyword evidence="7 8" id="KW-0998">Cell outer membrane</keyword>
<dbReference type="InterPro" id="IPR036942">
    <property type="entry name" value="Beta-barrel_TonB_sf"/>
</dbReference>
<dbReference type="Proteomes" id="UP000787472">
    <property type="component" value="Unassembled WGS sequence"/>
</dbReference>
<gene>
    <name evidence="13" type="ORF">G8770_12055</name>
</gene>
<keyword evidence="10" id="KW-0732">Signal</keyword>
<dbReference type="InterPro" id="IPR037066">
    <property type="entry name" value="Plug_dom_sf"/>
</dbReference>
<dbReference type="Pfam" id="PF07715">
    <property type="entry name" value="Plug"/>
    <property type="match status" value="1"/>
</dbReference>
<accession>A0A9E5MM48</accession>
<keyword evidence="3 8" id="KW-1134">Transmembrane beta strand</keyword>
<dbReference type="Gene3D" id="2.170.130.10">
    <property type="entry name" value="TonB-dependent receptor, plug domain"/>
    <property type="match status" value="1"/>
</dbReference>
<evidence type="ECO:0000256" key="3">
    <source>
        <dbReference type="ARBA" id="ARBA00022452"/>
    </source>
</evidence>
<organism evidence="13 14">
    <name type="scientific">Pseudomaricurvus hydrocarbonicus</name>
    <dbReference type="NCBI Taxonomy" id="1470433"/>
    <lineage>
        <taxon>Bacteria</taxon>
        <taxon>Pseudomonadati</taxon>
        <taxon>Pseudomonadota</taxon>
        <taxon>Gammaproteobacteria</taxon>
        <taxon>Cellvibrionales</taxon>
        <taxon>Cellvibrionaceae</taxon>
        <taxon>Pseudomaricurvus</taxon>
    </lineage>
</organism>
<evidence type="ECO:0000259" key="11">
    <source>
        <dbReference type="Pfam" id="PF00593"/>
    </source>
</evidence>
<dbReference type="Pfam" id="PF00593">
    <property type="entry name" value="TonB_dep_Rec_b-barrel"/>
    <property type="match status" value="1"/>
</dbReference>
<dbReference type="PANTHER" id="PTHR30069">
    <property type="entry name" value="TONB-DEPENDENT OUTER MEMBRANE RECEPTOR"/>
    <property type="match status" value="1"/>
</dbReference>
<dbReference type="AlphaFoldDB" id="A0A9E5MM48"/>
<keyword evidence="13" id="KW-0675">Receptor</keyword>
<reference evidence="13" key="1">
    <citation type="submission" date="2020-03" db="EMBL/GenBank/DDBJ databases">
        <authorList>
            <person name="Guo F."/>
        </authorList>
    </citation>
    <scope>NUCLEOTIDE SEQUENCE</scope>
    <source>
        <strain evidence="13">JCM 30134</strain>
    </source>
</reference>
<dbReference type="CDD" id="cd01347">
    <property type="entry name" value="ligand_gated_channel"/>
    <property type="match status" value="1"/>
</dbReference>
<comment type="similarity">
    <text evidence="8 9">Belongs to the TonB-dependent receptor family.</text>
</comment>
<evidence type="ECO:0000256" key="2">
    <source>
        <dbReference type="ARBA" id="ARBA00022448"/>
    </source>
</evidence>
<evidence type="ECO:0000256" key="6">
    <source>
        <dbReference type="ARBA" id="ARBA00023136"/>
    </source>
</evidence>
<evidence type="ECO:0000256" key="5">
    <source>
        <dbReference type="ARBA" id="ARBA00023077"/>
    </source>
</evidence>
<sequence length="715" mass="78251">MREFFCRHPLGLAVLAAGLTLGHSALAADTDVQVAKNKRAAISEEVVVTASRVERPLSTIPNTVTLIDQVDLTQQLSISNDLSSVLGNLIPSFSPSRQKMSNAGESLRGRKPLYLIDGVPQSNPLRNGGRDGHTIDPLMLERVEVIHGANAIHGMGASGGIINLITKEPTEDLQQAVRFETNLQPEDASDSLGYGASYSVSGQAAEIDFLGSVSYRSTGVSYDADGEVVGFDNTQGDTMDSDAINAFIKVGHSWGEQRVQLTVNHYNIEGNNNWLQVDGDQDAGIPTSSIEADVPGKEPSNEVTTINLQYSHEAWLGHKLRLQAFSQDFEGTYGGTPSGTFQDASIAPVGTLFDQSQNNSEKYGVKLTLIKDDVAGLPVNLVYGVDAYEDETWQALILTGRSWVPPTLYKNVAPYVQGEFTGVEKLSVTAGLRREISTLEVDDFTTLASYGSQFVQGGDIDFSETLGNIGATYQVTERWRVYANYSEGFSMPDVGRVLRGINVANQSVETFLDLEPILTENQELGVEFHGERFNAQLAYYASDSDFGQRLNRGADGIYTVNREQTEIDGVEFSSQWFATESDTLGLRVAYTKGRYDSDDDGRVDTDLDGANIAPNRVNLSWERSWGDRLSTRVQANVMLDRNFDAASGVKYAEFDGYTTFDVSAQLLALGGQFVLGIQNLTNEDYFTYYSQTVGNDARNFKGIGRSMSLSYNYQF</sequence>
<feature type="chain" id="PRO_5039635295" evidence="10">
    <location>
        <begin position="28"/>
        <end position="715"/>
    </location>
</feature>
<dbReference type="GO" id="GO:0009279">
    <property type="term" value="C:cell outer membrane"/>
    <property type="evidence" value="ECO:0007669"/>
    <property type="project" value="UniProtKB-SubCell"/>
</dbReference>
<evidence type="ECO:0000256" key="1">
    <source>
        <dbReference type="ARBA" id="ARBA00004571"/>
    </source>
</evidence>
<name>A0A9E5MM48_9GAMM</name>
<keyword evidence="2 8" id="KW-0813">Transport</keyword>
<evidence type="ECO:0000256" key="7">
    <source>
        <dbReference type="ARBA" id="ARBA00023237"/>
    </source>
</evidence>
<dbReference type="InterPro" id="IPR012910">
    <property type="entry name" value="Plug_dom"/>
</dbReference>
<dbReference type="PANTHER" id="PTHR30069:SF42">
    <property type="entry name" value="FERRIC AEROBACTIN RECEPTOR"/>
    <property type="match status" value="1"/>
</dbReference>
<feature type="domain" description="TonB-dependent receptor-like beta-barrel" evidence="11">
    <location>
        <begin position="268"/>
        <end position="680"/>
    </location>
</feature>
<feature type="domain" description="TonB-dependent receptor plug" evidence="12">
    <location>
        <begin position="57"/>
        <end position="161"/>
    </location>
</feature>
<evidence type="ECO:0000259" key="12">
    <source>
        <dbReference type="Pfam" id="PF07715"/>
    </source>
</evidence>
<dbReference type="Gene3D" id="2.40.170.20">
    <property type="entry name" value="TonB-dependent receptor, beta-barrel domain"/>
    <property type="match status" value="1"/>
</dbReference>
<keyword evidence="4 8" id="KW-0812">Transmembrane</keyword>
<evidence type="ECO:0000256" key="4">
    <source>
        <dbReference type="ARBA" id="ARBA00022692"/>
    </source>
</evidence>
<evidence type="ECO:0000313" key="13">
    <source>
        <dbReference type="EMBL" id="NHO66278.1"/>
    </source>
</evidence>
<dbReference type="GO" id="GO:0015344">
    <property type="term" value="F:siderophore uptake transmembrane transporter activity"/>
    <property type="evidence" value="ECO:0007669"/>
    <property type="project" value="TreeGrafter"/>
</dbReference>
<protein>
    <submittedName>
        <fullName evidence="13">TonB-dependent receptor</fullName>
    </submittedName>
</protein>
<keyword evidence="6 8" id="KW-0472">Membrane</keyword>
<proteinExistence type="inferred from homology"/>
<evidence type="ECO:0000256" key="9">
    <source>
        <dbReference type="RuleBase" id="RU003357"/>
    </source>
</evidence>
<comment type="subcellular location">
    <subcellularLocation>
        <location evidence="1 8">Cell outer membrane</location>
        <topology evidence="1 8">Multi-pass membrane protein</topology>
    </subcellularLocation>
</comment>
<keyword evidence="5 9" id="KW-0798">TonB box</keyword>